<keyword evidence="4" id="KW-1185">Reference proteome</keyword>
<organism evidence="3 4">
    <name type="scientific">Armillaria tabescens</name>
    <name type="common">Ringless honey mushroom</name>
    <name type="synonym">Agaricus tabescens</name>
    <dbReference type="NCBI Taxonomy" id="1929756"/>
    <lineage>
        <taxon>Eukaryota</taxon>
        <taxon>Fungi</taxon>
        <taxon>Dikarya</taxon>
        <taxon>Basidiomycota</taxon>
        <taxon>Agaricomycotina</taxon>
        <taxon>Agaricomycetes</taxon>
        <taxon>Agaricomycetidae</taxon>
        <taxon>Agaricales</taxon>
        <taxon>Marasmiineae</taxon>
        <taxon>Physalacriaceae</taxon>
        <taxon>Desarmillaria</taxon>
    </lineage>
</organism>
<dbReference type="AlphaFoldDB" id="A0AA39JH46"/>
<comment type="caution">
    <text evidence="3">The sequence shown here is derived from an EMBL/GenBank/DDBJ whole genome shotgun (WGS) entry which is preliminary data.</text>
</comment>
<dbReference type="RefSeq" id="XP_060323905.1">
    <property type="nucleotide sequence ID" value="XM_060474614.1"/>
</dbReference>
<evidence type="ECO:0000313" key="3">
    <source>
        <dbReference type="EMBL" id="KAK0441219.1"/>
    </source>
</evidence>
<accession>A0AA39JH46</accession>
<protein>
    <recommendedName>
        <fullName evidence="2">Mug135-like C-terminal domain-containing protein</fullName>
    </recommendedName>
</protein>
<reference evidence="3" key="1">
    <citation type="submission" date="2023-06" db="EMBL/GenBank/DDBJ databases">
        <authorList>
            <consortium name="Lawrence Berkeley National Laboratory"/>
            <person name="Ahrendt S."/>
            <person name="Sahu N."/>
            <person name="Indic B."/>
            <person name="Wong-Bajracharya J."/>
            <person name="Merenyi Z."/>
            <person name="Ke H.-M."/>
            <person name="Monk M."/>
            <person name="Kocsube S."/>
            <person name="Drula E."/>
            <person name="Lipzen A."/>
            <person name="Balint B."/>
            <person name="Henrissat B."/>
            <person name="Andreopoulos B."/>
            <person name="Martin F.M."/>
            <person name="Harder C.B."/>
            <person name="Rigling D."/>
            <person name="Ford K.L."/>
            <person name="Foster G.D."/>
            <person name="Pangilinan J."/>
            <person name="Papanicolaou A."/>
            <person name="Barry K."/>
            <person name="LaButti K."/>
            <person name="Viragh M."/>
            <person name="Koriabine M."/>
            <person name="Yan M."/>
            <person name="Riley R."/>
            <person name="Champramary S."/>
            <person name="Plett K.L."/>
            <person name="Tsai I.J."/>
            <person name="Slot J."/>
            <person name="Sipos G."/>
            <person name="Plett J."/>
            <person name="Nagy L.G."/>
            <person name="Grigoriev I.V."/>
        </authorList>
    </citation>
    <scope>NUCLEOTIDE SEQUENCE</scope>
    <source>
        <strain evidence="3">CCBAS 213</strain>
    </source>
</reference>
<dbReference type="GeneID" id="85358162"/>
<evidence type="ECO:0000259" key="2">
    <source>
        <dbReference type="Pfam" id="PF08593"/>
    </source>
</evidence>
<comment type="similarity">
    <text evidence="1">Belongs to the UPF0612 family.</text>
</comment>
<dbReference type="InterPro" id="IPR013902">
    <property type="entry name" value="Mug135-like_C"/>
</dbReference>
<gene>
    <name evidence="3" type="ORF">EV420DRAFT_1580311</name>
</gene>
<feature type="domain" description="Mug135-like C-terminal" evidence="2">
    <location>
        <begin position="91"/>
        <end position="166"/>
    </location>
</feature>
<sequence length="170" mass="19085">MAYYASRVSPRSNAPPPNYDEYYRNALSYAEGTDYYGSVGNEHLLGVPIYEHKLETRVIDQQDMLDLLKAQKAEVFASIASLAHVVHQRTNNYRFTGEAIPFEIIPFVNGAMPNELPHLHPALTSVHVINALTPEQLIRYCSGYELAHDPRNIDLMIVDLKAHIGCEASS</sequence>
<evidence type="ECO:0000313" key="4">
    <source>
        <dbReference type="Proteomes" id="UP001175211"/>
    </source>
</evidence>
<name>A0AA39JH46_ARMTA</name>
<proteinExistence type="inferred from homology"/>
<dbReference type="Proteomes" id="UP001175211">
    <property type="component" value="Unassembled WGS sequence"/>
</dbReference>
<dbReference type="EMBL" id="JAUEPS010000071">
    <property type="protein sequence ID" value="KAK0441219.1"/>
    <property type="molecule type" value="Genomic_DNA"/>
</dbReference>
<dbReference type="Pfam" id="PF08593">
    <property type="entry name" value="Mug135_C"/>
    <property type="match status" value="1"/>
</dbReference>
<evidence type="ECO:0000256" key="1">
    <source>
        <dbReference type="ARBA" id="ARBA00005788"/>
    </source>
</evidence>